<keyword evidence="1" id="KW-0812">Transmembrane</keyword>
<protein>
    <submittedName>
        <fullName evidence="2">Flp pilus assembly protein TadB</fullName>
    </submittedName>
</protein>
<evidence type="ECO:0000313" key="2">
    <source>
        <dbReference type="EMBL" id="MBP1926733.1"/>
    </source>
</evidence>
<feature type="transmembrane region" description="Helical" evidence="1">
    <location>
        <begin position="103"/>
        <end position="126"/>
    </location>
</feature>
<evidence type="ECO:0000256" key="1">
    <source>
        <dbReference type="SAM" id="Phobius"/>
    </source>
</evidence>
<gene>
    <name evidence="2" type="ORF">J2Z76_002603</name>
</gene>
<comment type="caution">
    <text evidence="2">The sequence shown here is derived from an EMBL/GenBank/DDBJ whole genome shotgun (WGS) entry which is preliminary data.</text>
</comment>
<feature type="transmembrane region" description="Helical" evidence="1">
    <location>
        <begin position="249"/>
        <end position="271"/>
    </location>
</feature>
<name>A0ABS4GGB9_9FIRM</name>
<accession>A0ABS4GGB9</accession>
<feature type="transmembrane region" description="Helical" evidence="1">
    <location>
        <begin position="283"/>
        <end position="303"/>
    </location>
</feature>
<dbReference type="PANTHER" id="PTHR35007">
    <property type="entry name" value="INTEGRAL MEMBRANE PROTEIN-RELATED"/>
    <property type="match status" value="1"/>
</dbReference>
<organism evidence="2 3">
    <name type="scientific">Sedimentibacter acidaminivorans</name>
    <dbReference type="NCBI Taxonomy" id="913099"/>
    <lineage>
        <taxon>Bacteria</taxon>
        <taxon>Bacillati</taxon>
        <taxon>Bacillota</taxon>
        <taxon>Tissierellia</taxon>
        <taxon>Sedimentibacter</taxon>
    </lineage>
</organism>
<dbReference type="PANTHER" id="PTHR35007:SF2">
    <property type="entry name" value="PILUS ASSEMBLE PROTEIN"/>
    <property type="match status" value="1"/>
</dbReference>
<reference evidence="2 3" key="1">
    <citation type="submission" date="2021-03" db="EMBL/GenBank/DDBJ databases">
        <title>Genomic Encyclopedia of Type Strains, Phase IV (KMG-IV): sequencing the most valuable type-strain genomes for metagenomic binning, comparative biology and taxonomic classification.</title>
        <authorList>
            <person name="Goeker M."/>
        </authorList>
    </citation>
    <scope>NUCLEOTIDE SEQUENCE [LARGE SCALE GENOMIC DNA]</scope>
    <source>
        <strain evidence="2 3">DSM 24004</strain>
    </source>
</reference>
<feature type="transmembrane region" description="Helical" evidence="1">
    <location>
        <begin position="79"/>
        <end position="97"/>
    </location>
</feature>
<keyword evidence="3" id="KW-1185">Reference proteome</keyword>
<proteinExistence type="predicted"/>
<dbReference type="Proteomes" id="UP001519342">
    <property type="component" value="Unassembled WGS sequence"/>
</dbReference>
<dbReference type="EMBL" id="JAGGKS010000008">
    <property type="protein sequence ID" value="MBP1926733.1"/>
    <property type="molecule type" value="Genomic_DNA"/>
</dbReference>
<dbReference type="RefSeq" id="WP_209512462.1">
    <property type="nucleotide sequence ID" value="NZ_JAGGKS010000008.1"/>
</dbReference>
<feature type="transmembrane region" description="Helical" evidence="1">
    <location>
        <begin position="6"/>
        <end position="21"/>
    </location>
</feature>
<sequence>MNMYKVIIAVAFILIILDIVLKPRKMRLKVKSVRKKSNMLKQIDRVICRNKKLLDIKEEYITKLNVINQKDRNTNNTYILKYIIMDAAISIASFIIITLLLTMWYAVITIFVSTFYLILYAGILYIKKKTSKIQEQFPIALQCFVDEYIANKNIKNAINNSYNKMPKEIGSSFELLARELSGGEKYKESIFNLAKSLSYIWGYSFAEILIMSYEGQGDITEELLFLSSLVSEEITVEEENKSNNFGNKITFMILNAVTLIGFIINIAYNSLSKNLYFYTPTGNMLLIFWLIVFIFGILTISIFEKT</sequence>
<keyword evidence="1" id="KW-1133">Transmembrane helix</keyword>
<evidence type="ECO:0000313" key="3">
    <source>
        <dbReference type="Proteomes" id="UP001519342"/>
    </source>
</evidence>
<keyword evidence="1" id="KW-0472">Membrane</keyword>